<dbReference type="Proteomes" id="UP000290439">
    <property type="component" value="Chromosome"/>
</dbReference>
<dbReference type="InterPro" id="IPR051344">
    <property type="entry name" value="Vgb"/>
</dbReference>
<dbReference type="Gene3D" id="2.120.10.30">
    <property type="entry name" value="TolB, C-terminal domain"/>
    <property type="match status" value="1"/>
</dbReference>
<dbReference type="InterPro" id="IPR011042">
    <property type="entry name" value="6-blade_b-propeller_TolB-like"/>
</dbReference>
<protein>
    <submittedName>
        <fullName evidence="2">Gluconolactonase</fullName>
    </submittedName>
</protein>
<dbReference type="InterPro" id="IPR006311">
    <property type="entry name" value="TAT_signal"/>
</dbReference>
<feature type="chain" id="PRO_5020876369" evidence="1">
    <location>
        <begin position="44"/>
        <end position="319"/>
    </location>
</feature>
<dbReference type="PROSITE" id="PS51318">
    <property type="entry name" value="TAT"/>
    <property type="match status" value="1"/>
</dbReference>
<keyword evidence="1" id="KW-0732">Signal</keyword>
<dbReference type="SUPFAM" id="SSF63829">
    <property type="entry name" value="Calcium-dependent phosphotriesterase"/>
    <property type="match status" value="1"/>
</dbReference>
<reference evidence="2 3" key="1">
    <citation type="submission" date="2019-02" db="EMBL/GenBank/DDBJ databases">
        <authorList>
            <consortium name="Pathogen Informatics"/>
        </authorList>
    </citation>
    <scope>NUCLEOTIDE SEQUENCE [LARGE SCALE GENOMIC DNA]</scope>
    <source>
        <strain evidence="2 3">3012STDY6756504</strain>
    </source>
</reference>
<dbReference type="PANTHER" id="PTHR40274">
    <property type="entry name" value="VIRGINIAMYCIN B LYASE"/>
    <property type="match status" value="1"/>
</dbReference>
<proteinExistence type="predicted"/>
<accession>A0A4U8WB80</accession>
<name>A0A4U8WB80_9NOCA</name>
<evidence type="ECO:0000256" key="1">
    <source>
        <dbReference type="SAM" id="SignalP"/>
    </source>
</evidence>
<feature type="signal peptide" evidence="1">
    <location>
        <begin position="1"/>
        <end position="43"/>
    </location>
</feature>
<dbReference type="PANTHER" id="PTHR40274:SF4">
    <property type="entry name" value="BLL1406 PROTEIN"/>
    <property type="match status" value="1"/>
</dbReference>
<gene>
    <name evidence="2" type="ORF">NCTC10797_02797</name>
</gene>
<dbReference type="EMBL" id="LR215973">
    <property type="protein sequence ID" value="VFA99018.1"/>
    <property type="molecule type" value="Genomic_DNA"/>
</dbReference>
<dbReference type="AlphaFoldDB" id="A0A4U8WB80"/>
<evidence type="ECO:0000313" key="2">
    <source>
        <dbReference type="EMBL" id="VFA99018.1"/>
    </source>
</evidence>
<dbReference type="RefSeq" id="WP_130917405.1">
    <property type="nucleotide sequence ID" value="NZ_JADLQM010000005.1"/>
</dbReference>
<organism evidence="2 3">
    <name type="scientific">Nocardia cyriacigeorgica</name>
    <dbReference type="NCBI Taxonomy" id="135487"/>
    <lineage>
        <taxon>Bacteria</taxon>
        <taxon>Bacillati</taxon>
        <taxon>Actinomycetota</taxon>
        <taxon>Actinomycetes</taxon>
        <taxon>Mycobacteriales</taxon>
        <taxon>Nocardiaceae</taxon>
        <taxon>Nocardia</taxon>
    </lineage>
</organism>
<sequence>MPNAHPGHHSPRRRFTGRRLLGAPAAALLAVAAGFLAPAPALADPASCPPAAVSTATAARIPLLDWSENVGFDAKGNLWVSRIFRNVVERYDRAGNLTATVPVTYPGAVRPGPDGLMYVNFGNITTSTIMKTGGVVRFDPAAANPVPEVFVDNIGMANGAAFDDDGYLYITDTGGGIIRVRRDGSIDREWTAAAPQDFGLNGLVAHGDALYVTLLSSPTARVLRVPIADPAHPSVVADLSPHSNPPALPDDLTIAPDGMLYVSTATGRLARVNAATGATCTVATTQPITALAVSPGPDATVFAGTEGGDVLRVRLNQGN</sequence>
<evidence type="ECO:0000313" key="3">
    <source>
        <dbReference type="Proteomes" id="UP000290439"/>
    </source>
</evidence>